<evidence type="ECO:0000313" key="6">
    <source>
        <dbReference type="Proteomes" id="UP000283758"/>
    </source>
</evidence>
<evidence type="ECO:0000313" key="4">
    <source>
        <dbReference type="EMBL" id="MCR1914851.1"/>
    </source>
</evidence>
<dbReference type="Proteomes" id="UP000283758">
    <property type="component" value="Chromosome"/>
</dbReference>
<evidence type="ECO:0000313" key="5">
    <source>
        <dbReference type="Proteomes" id="UP000094691"/>
    </source>
</evidence>
<dbReference type="Pfam" id="PF05147">
    <property type="entry name" value="LANC_like"/>
    <property type="match status" value="1"/>
</dbReference>
<dbReference type="InterPro" id="IPR007822">
    <property type="entry name" value="LANC-like"/>
</dbReference>
<dbReference type="EMBL" id="JANKAU010000004">
    <property type="protein sequence ID" value="MCR1914851.1"/>
    <property type="molecule type" value="Genomic_DNA"/>
</dbReference>
<name>A0A9W3Z080_LACJH</name>
<evidence type="ECO:0000313" key="3">
    <source>
        <dbReference type="EMBL" id="AZZ67133.1"/>
    </source>
</evidence>
<dbReference type="RefSeq" id="WP_014567264.1">
    <property type="nucleotide sequence ID" value="NZ_CP032680.1"/>
</dbReference>
<dbReference type="Gene3D" id="1.50.10.10">
    <property type="match status" value="1"/>
</dbReference>
<gene>
    <name evidence="2" type="ORF">BBP16_09450</name>
    <name evidence="3" type="ORF">D7321_03035</name>
    <name evidence="4" type="ORF">NSA17_05360</name>
</gene>
<evidence type="ECO:0000256" key="1">
    <source>
        <dbReference type="SAM" id="Phobius"/>
    </source>
</evidence>
<reference evidence="3 6" key="2">
    <citation type="submission" date="2018-10" db="EMBL/GenBank/DDBJ databases">
        <title>Complete genome sequencing of Lactobacillus johnsonii ZLJ010.</title>
        <authorList>
            <person name="Zhang W."/>
            <person name="Ji H."/>
            <person name="Wang J."/>
            <person name="Zhang D."/>
            <person name="Liu H."/>
            <person name="Wang S."/>
            <person name="Wang Y."/>
        </authorList>
    </citation>
    <scope>NUCLEOTIDE SEQUENCE [LARGE SCALE GENOMIC DNA]</scope>
    <source>
        <strain evidence="3 6">ZLJ010</strain>
    </source>
</reference>
<proteinExistence type="predicted"/>
<dbReference type="InterPro" id="IPR058053">
    <property type="entry name" value="RamC_C"/>
</dbReference>
<reference evidence="2 5" key="1">
    <citation type="submission" date="2016-07" db="EMBL/GenBank/DDBJ databases">
        <title>Genome sequencing project for further understanding the molecular mechanisms of preventing non-alcoholic fatty liver disease.</title>
        <authorList>
            <person name="Wang H."/>
        </authorList>
    </citation>
    <scope>NUCLEOTIDE SEQUENCE [LARGE SCALE GENOMIC DNA]</scope>
    <source>
        <strain evidence="2 5">BS15</strain>
    </source>
</reference>
<organism evidence="3 6">
    <name type="scientific">Lactobacillus johnsonii</name>
    <dbReference type="NCBI Taxonomy" id="33959"/>
    <lineage>
        <taxon>Bacteria</taxon>
        <taxon>Bacillati</taxon>
        <taxon>Bacillota</taxon>
        <taxon>Bacilli</taxon>
        <taxon>Lactobacillales</taxon>
        <taxon>Lactobacillaceae</taxon>
        <taxon>Lactobacillus</taxon>
    </lineage>
</organism>
<dbReference type="CDD" id="cd04791">
    <property type="entry name" value="LanC_SerThrkinase"/>
    <property type="match status" value="1"/>
</dbReference>
<keyword evidence="1" id="KW-0812">Transmembrane</keyword>
<protein>
    <submittedName>
        <fullName evidence="4">Lanthionine synthetase C family protein</fullName>
    </submittedName>
</protein>
<feature type="transmembrane region" description="Helical" evidence="1">
    <location>
        <begin position="168"/>
        <end position="190"/>
    </location>
</feature>
<dbReference type="Proteomes" id="UP000094691">
    <property type="component" value="Chromosome"/>
</dbReference>
<reference evidence="4" key="3">
    <citation type="submission" date="2022-07" db="EMBL/GenBank/DDBJ databases">
        <title>Enhanced cultured diversity of the mouse gut microbiota enables custom-made synthetic communities.</title>
        <authorList>
            <person name="Afrizal A."/>
        </authorList>
    </citation>
    <scope>NUCLEOTIDE SEQUENCE</scope>
    <source>
        <strain evidence="4">DSM 100219</strain>
    </source>
</reference>
<sequence>MDDVSILCQKTLISGKNRLIDILSQKNYMSKLTPYFSNTYNFLYGTAGVLYGLQQFDESIPQDLLDATLEKIKSKDNEVLPSSLSRGKLAPMIVIYRLTLDPNLENKISNLLNCEFSRIAFSKKISFSLDNGLSGIGILSLIMYEITQKEYYLSIPDIIVKIILQQKIILSTFGLAYGNTGVAVFLIKYYKYRKKISILKQSKKYILTDIQKGQLINGKNKLRGIRCNLKSNIPYIYIPYGTAGIIKTTLLYLGEIDDLGLRKELNFLVNSLKVSSTLQSGYAFGTAGIISTLNDILKFDKTDPYQVRIYFEKLIRSLLSTGFKMKNQIIFSGDQNFKEFIDYGSGSMGILLTLKKIIDNQEFDPIFKDL</sequence>
<dbReference type="EMBL" id="CP032680">
    <property type="protein sequence ID" value="AZZ67133.1"/>
    <property type="molecule type" value="Genomic_DNA"/>
</dbReference>
<accession>A0A9W3Z080</accession>
<keyword evidence="1" id="KW-0472">Membrane</keyword>
<dbReference type="AlphaFoldDB" id="A0A9W3Z080"/>
<dbReference type="SUPFAM" id="SSF158745">
    <property type="entry name" value="LanC-like"/>
    <property type="match status" value="2"/>
</dbReference>
<keyword evidence="1" id="KW-1133">Transmembrane helix</keyword>
<dbReference type="EMBL" id="CP016400">
    <property type="protein sequence ID" value="AOG26996.1"/>
    <property type="molecule type" value="Genomic_DNA"/>
</dbReference>
<dbReference type="Proteomes" id="UP001206357">
    <property type="component" value="Unassembled WGS sequence"/>
</dbReference>
<dbReference type="GO" id="GO:0031179">
    <property type="term" value="P:peptide modification"/>
    <property type="evidence" value="ECO:0007669"/>
    <property type="project" value="InterPro"/>
</dbReference>
<dbReference type="GO" id="GO:0005975">
    <property type="term" value="P:carbohydrate metabolic process"/>
    <property type="evidence" value="ECO:0007669"/>
    <property type="project" value="InterPro"/>
</dbReference>
<evidence type="ECO:0000313" key="2">
    <source>
        <dbReference type="EMBL" id="AOG26996.1"/>
    </source>
</evidence>
<dbReference type="InterPro" id="IPR012341">
    <property type="entry name" value="6hp_glycosidase-like_sf"/>
</dbReference>